<gene>
    <name evidence="1" type="ORF">LEP1GSC008_0941</name>
</gene>
<dbReference type="AlphaFoldDB" id="M6FBP9"/>
<organism evidence="1 2">
    <name type="scientific">Leptospira kirschneri serovar Bulgarica str. Nikolaevo</name>
    <dbReference type="NCBI Taxonomy" id="1240687"/>
    <lineage>
        <taxon>Bacteria</taxon>
        <taxon>Pseudomonadati</taxon>
        <taxon>Spirochaetota</taxon>
        <taxon>Spirochaetia</taxon>
        <taxon>Leptospirales</taxon>
        <taxon>Leptospiraceae</taxon>
        <taxon>Leptospira</taxon>
    </lineage>
</organism>
<name>M6FBP9_9LEPT</name>
<evidence type="ECO:0000313" key="2">
    <source>
        <dbReference type="Proteomes" id="UP000011980"/>
    </source>
</evidence>
<protein>
    <submittedName>
        <fullName evidence="1">Uncharacterized protein</fullName>
    </submittedName>
</protein>
<dbReference type="Proteomes" id="UP000011980">
    <property type="component" value="Unassembled WGS sequence"/>
</dbReference>
<comment type="caution">
    <text evidence="1">The sequence shown here is derived from an EMBL/GenBank/DDBJ whole genome shotgun (WGS) entry which is preliminary data.</text>
</comment>
<dbReference type="EMBL" id="ANCE01000006">
    <property type="protein sequence ID" value="EMK26198.1"/>
    <property type="molecule type" value="Genomic_DNA"/>
</dbReference>
<evidence type="ECO:0000313" key="1">
    <source>
        <dbReference type="EMBL" id="EMK26198.1"/>
    </source>
</evidence>
<accession>M6FBP9</accession>
<reference evidence="1 2" key="1">
    <citation type="submission" date="2013-01" db="EMBL/GenBank/DDBJ databases">
        <authorList>
            <person name="Harkins D.M."/>
            <person name="Durkin A.S."/>
            <person name="Brinkac L.M."/>
            <person name="Haft D.H."/>
            <person name="Selengut J.D."/>
            <person name="Sanka R."/>
            <person name="DePew J."/>
            <person name="Purushe J."/>
            <person name="Galloway R.L."/>
            <person name="Vinetz J.M."/>
            <person name="Sutton G.G."/>
            <person name="Nierman W.C."/>
            <person name="Fouts D.E."/>
        </authorList>
    </citation>
    <scope>NUCLEOTIDE SEQUENCE [LARGE SCALE GENOMIC DNA]</scope>
    <source>
        <strain evidence="1 2">Nikolaevo</strain>
    </source>
</reference>
<dbReference type="PATRIC" id="fig|1240687.3.peg.43"/>
<proteinExistence type="predicted"/>
<sequence length="41" mass="5141">MRFYNVEDQLLKNHLENGRPFRRVFPKKLYEFNTICHPFLE</sequence>